<evidence type="ECO:0000313" key="3">
    <source>
        <dbReference type="EMBL" id="MFD1000758.1"/>
    </source>
</evidence>
<protein>
    <submittedName>
        <fullName evidence="3">Glycosyltransferase family 9 protein</fullName>
    </submittedName>
</protein>
<dbReference type="Pfam" id="PF01075">
    <property type="entry name" value="Glyco_transf_9"/>
    <property type="match status" value="1"/>
</dbReference>
<accession>A0ABW3K478</accession>
<dbReference type="PANTHER" id="PTHR30160">
    <property type="entry name" value="TETRAACYLDISACCHARIDE 4'-KINASE-RELATED"/>
    <property type="match status" value="1"/>
</dbReference>
<comment type="caution">
    <text evidence="3">The sequence shown here is derived from an EMBL/GenBank/DDBJ whole genome shotgun (WGS) entry which is preliminary data.</text>
</comment>
<reference evidence="4" key="1">
    <citation type="journal article" date="2019" name="Int. J. Syst. Evol. Microbiol.">
        <title>The Global Catalogue of Microorganisms (GCM) 10K type strain sequencing project: providing services to taxonomists for standard genome sequencing and annotation.</title>
        <authorList>
            <consortium name="The Broad Institute Genomics Platform"/>
            <consortium name="The Broad Institute Genome Sequencing Center for Infectious Disease"/>
            <person name="Wu L."/>
            <person name="Ma J."/>
        </authorList>
    </citation>
    <scope>NUCLEOTIDE SEQUENCE [LARGE SCALE GENOMIC DNA]</scope>
    <source>
        <strain evidence="4">CCUG 58938</strain>
    </source>
</reference>
<dbReference type="CDD" id="cd03789">
    <property type="entry name" value="GT9_LPS_heptosyltransferase"/>
    <property type="match status" value="1"/>
</dbReference>
<name>A0ABW3K478_9BACT</name>
<dbReference type="InterPro" id="IPR002201">
    <property type="entry name" value="Glyco_trans_9"/>
</dbReference>
<keyword evidence="1" id="KW-0328">Glycosyltransferase</keyword>
<evidence type="ECO:0000256" key="1">
    <source>
        <dbReference type="ARBA" id="ARBA00022676"/>
    </source>
</evidence>
<dbReference type="SUPFAM" id="SSF53756">
    <property type="entry name" value="UDP-Glycosyltransferase/glycogen phosphorylase"/>
    <property type="match status" value="1"/>
</dbReference>
<organism evidence="3 4">
    <name type="scientific">Ohtaekwangia kribbensis</name>
    <dbReference type="NCBI Taxonomy" id="688913"/>
    <lineage>
        <taxon>Bacteria</taxon>
        <taxon>Pseudomonadati</taxon>
        <taxon>Bacteroidota</taxon>
        <taxon>Cytophagia</taxon>
        <taxon>Cytophagales</taxon>
        <taxon>Fulvivirgaceae</taxon>
        <taxon>Ohtaekwangia</taxon>
    </lineage>
</organism>
<dbReference type="Proteomes" id="UP001597112">
    <property type="component" value="Unassembled WGS sequence"/>
</dbReference>
<dbReference type="PANTHER" id="PTHR30160:SF7">
    <property type="entry name" value="ADP-HEPTOSE--LPS HEPTOSYLTRANSFERASE 2"/>
    <property type="match status" value="1"/>
</dbReference>
<dbReference type="InterPro" id="IPR051199">
    <property type="entry name" value="LPS_LOS_Heptosyltrfase"/>
</dbReference>
<keyword evidence="2" id="KW-0808">Transferase</keyword>
<dbReference type="EMBL" id="JBHTKA010000007">
    <property type="protein sequence ID" value="MFD1000758.1"/>
    <property type="molecule type" value="Genomic_DNA"/>
</dbReference>
<evidence type="ECO:0000256" key="2">
    <source>
        <dbReference type="ARBA" id="ARBA00022679"/>
    </source>
</evidence>
<proteinExistence type="predicted"/>
<sequence>MSIKKRINRIRGAITRSLTRNIGTSVQNSIGNDLPNKPDIRRVLICRPNHRLGNLLLTTPLVQEIQQTFPNARIDLFIKGGAGSLIFKNYKSIDTLIQLPKKPFKDLLKYLGGWLHIQKTRYDIVINVVSNSSSGRLSTKYANAKFRCFGDVDSTILSKYPDADHMAKFPVYSFRNFLTQLGFPENTNAVAPMNIELSTAEIAHGKKLLIDIVKNNRKTIALFTYATGDKCYSESWWQEFYTKLKAIYPDYNIIEVLPVENISQLAFSIPSFYSKDVREIGSFITNTNLFIGADSGMMHLASASNAPTVGLFKITNAKIYAPYNHNSMAIDTSEKSIDECIGIIRSIAI</sequence>
<gene>
    <name evidence="3" type="ORF">ACFQ21_15640</name>
</gene>
<keyword evidence="4" id="KW-1185">Reference proteome</keyword>
<evidence type="ECO:0000313" key="4">
    <source>
        <dbReference type="Proteomes" id="UP001597112"/>
    </source>
</evidence>
<dbReference type="RefSeq" id="WP_377580213.1">
    <property type="nucleotide sequence ID" value="NZ_JBHTKA010000007.1"/>
</dbReference>
<dbReference type="Gene3D" id="3.40.50.2000">
    <property type="entry name" value="Glycogen Phosphorylase B"/>
    <property type="match status" value="2"/>
</dbReference>